<keyword evidence="8" id="KW-0413">Isomerase</keyword>
<dbReference type="SUPFAM" id="SSF55957">
    <property type="entry name" value="Phosphoglucomutase, C-terminal domain"/>
    <property type="match status" value="1"/>
</dbReference>
<dbReference type="Gene3D" id="3.30.310.50">
    <property type="entry name" value="Alpha-D-phosphohexomutase, C-terminal domain"/>
    <property type="match status" value="1"/>
</dbReference>
<evidence type="ECO:0000256" key="6">
    <source>
        <dbReference type="ARBA" id="ARBA00022723"/>
    </source>
</evidence>
<comment type="cofactor">
    <cofactor evidence="1">
        <name>Mg(2+)</name>
        <dbReference type="ChEBI" id="CHEBI:18420"/>
    </cofactor>
</comment>
<evidence type="ECO:0000256" key="8">
    <source>
        <dbReference type="ARBA" id="ARBA00023235"/>
    </source>
</evidence>
<dbReference type="OrthoDB" id="9806956at2"/>
<evidence type="ECO:0000256" key="2">
    <source>
        <dbReference type="ARBA" id="ARBA00005164"/>
    </source>
</evidence>
<dbReference type="PRINTS" id="PR00509">
    <property type="entry name" value="PGMPMM"/>
</dbReference>
<dbReference type="eggNOG" id="COG1109">
    <property type="taxonomic scope" value="Bacteria"/>
</dbReference>
<dbReference type="InterPro" id="IPR005841">
    <property type="entry name" value="Alpha-D-phosphohexomutase_SF"/>
</dbReference>
<dbReference type="KEGG" id="ccb:Clocel_2120"/>
<evidence type="ECO:0000259" key="14">
    <source>
        <dbReference type="Pfam" id="PF02879"/>
    </source>
</evidence>
<dbReference type="Pfam" id="PF02880">
    <property type="entry name" value="PGM_PMM_III"/>
    <property type="match status" value="1"/>
</dbReference>
<keyword evidence="6 12" id="KW-0479">Metal-binding</keyword>
<dbReference type="EMBL" id="CP002160">
    <property type="protein sequence ID" value="ADL51863.1"/>
    <property type="molecule type" value="Genomic_DNA"/>
</dbReference>
<dbReference type="STRING" id="573061.Clocel_2120"/>
<dbReference type="PANTHER" id="PTHR45745">
    <property type="entry name" value="PHOSPHOMANNOMUTASE 45A"/>
    <property type="match status" value="1"/>
</dbReference>
<evidence type="ECO:0000259" key="15">
    <source>
        <dbReference type="Pfam" id="PF02880"/>
    </source>
</evidence>
<accession>D9SMZ7</accession>
<dbReference type="GO" id="GO:0000287">
    <property type="term" value="F:magnesium ion binding"/>
    <property type="evidence" value="ECO:0007669"/>
    <property type="project" value="InterPro"/>
</dbReference>
<dbReference type="InterPro" id="IPR036900">
    <property type="entry name" value="A-D-PHexomutase_C_sf"/>
</dbReference>
<dbReference type="InterPro" id="IPR005846">
    <property type="entry name" value="A-D-PHexomutase_a/b/a-III"/>
</dbReference>
<proteinExistence type="inferred from homology"/>
<evidence type="ECO:0000256" key="5">
    <source>
        <dbReference type="ARBA" id="ARBA00022553"/>
    </source>
</evidence>
<dbReference type="PANTHER" id="PTHR45745:SF1">
    <property type="entry name" value="PHOSPHOGLUCOMUTASE 2B-RELATED"/>
    <property type="match status" value="1"/>
</dbReference>
<evidence type="ECO:0000256" key="9">
    <source>
        <dbReference type="ARBA" id="ARBA00039995"/>
    </source>
</evidence>
<dbReference type="InterPro" id="IPR005845">
    <property type="entry name" value="A-D-PHexomutase_a/b/a-II"/>
</dbReference>
<dbReference type="GO" id="GO:0005975">
    <property type="term" value="P:carbohydrate metabolic process"/>
    <property type="evidence" value="ECO:0007669"/>
    <property type="project" value="InterPro"/>
</dbReference>
<dbReference type="Proteomes" id="UP000002730">
    <property type="component" value="Chromosome"/>
</dbReference>
<dbReference type="RefSeq" id="WP_010076918.1">
    <property type="nucleotide sequence ID" value="NC_014393.1"/>
</dbReference>
<dbReference type="HOGENOM" id="CLU_016950_0_0_9"/>
<evidence type="ECO:0000256" key="11">
    <source>
        <dbReference type="ARBA" id="ARBA00041467"/>
    </source>
</evidence>
<comment type="similarity">
    <text evidence="4 12">Belongs to the phosphohexose mutase family.</text>
</comment>
<dbReference type="AlphaFoldDB" id="D9SMZ7"/>
<dbReference type="Pfam" id="PF02878">
    <property type="entry name" value="PGM_PMM_I"/>
    <property type="match status" value="1"/>
</dbReference>
<evidence type="ECO:0000256" key="10">
    <source>
        <dbReference type="ARBA" id="ARBA00041398"/>
    </source>
</evidence>
<feature type="domain" description="Alpha-D-phosphohexomutase alpha/beta/alpha" evidence="13">
    <location>
        <begin position="42"/>
        <end position="176"/>
    </location>
</feature>
<sequence length="576" mass="64590">MNYKEKYLSWLNAENLDLETKEELNAIKDEKEIEDRFYKDLEFGTGGLRGVIGAGSNRMNVYTVAKATQGFANYLVANYKDNASVTIAYDSRNMSKEFAESAACVLCANGIKVNLFESLRPTPMLSFAVRELKSSGGIVITASHNPKQYNGYKVYGEDGGQVTDYNAMVILDEITKVDIFNDTKTMDIEEAKKQGLLNIIGEAVDTAFINNVKAQTIREELVREHGKDLEIIYTPIHGTGNLPVRKVLQELGYESLHVVKEQELPDGNFPTAPYPNPENPQVFEIALEMAKEIKPDIIFGTDPDADRIGAVVKDSEGNYQVLSGNQTGVLLTHYIITSLIDLKKLPQNPAVIKTIVTSELATKICDHYGVTLIDVLTGFKYIGEKIKEFEETNSNTFLFGFEESYGALAGTYARDKDAVVTAMLICEMTLYYKNKGLSLYEAFIQLSKEFGYYKEELISIELQGKEGQEKIQKSLDYLRENPLTEVNNVAIKTAFDYKKGIETNLENKADKTIDLPKSNVLKYILSDDSWFVVRPSGTEPKMKVYLSVVGKSFEDSKIKMEDFKENIMAIINKAMV</sequence>
<dbReference type="InterPro" id="IPR016066">
    <property type="entry name" value="A-D-PHexomutase_CS"/>
</dbReference>
<organism evidence="16 17">
    <name type="scientific">Clostridium cellulovorans (strain ATCC 35296 / DSM 3052 / OCM 3 / 743B)</name>
    <dbReference type="NCBI Taxonomy" id="573061"/>
    <lineage>
        <taxon>Bacteria</taxon>
        <taxon>Bacillati</taxon>
        <taxon>Bacillota</taxon>
        <taxon>Clostridia</taxon>
        <taxon>Eubacteriales</taxon>
        <taxon>Clostridiaceae</taxon>
        <taxon>Clostridium</taxon>
    </lineage>
</organism>
<dbReference type="SUPFAM" id="SSF53738">
    <property type="entry name" value="Phosphoglucomutase, first 3 domains"/>
    <property type="match status" value="3"/>
</dbReference>
<reference evidence="16 17" key="1">
    <citation type="submission" date="2010-08" db="EMBL/GenBank/DDBJ databases">
        <title>Complete sequence of Clostridium cellulovorans 743B.</title>
        <authorList>
            <consortium name="US DOE Joint Genome Institute"/>
            <person name="Lucas S."/>
            <person name="Copeland A."/>
            <person name="Lapidus A."/>
            <person name="Cheng J.-F."/>
            <person name="Bruce D."/>
            <person name="Goodwin L."/>
            <person name="Pitluck S."/>
            <person name="Chertkov O."/>
            <person name="Detter J.C."/>
            <person name="Han C."/>
            <person name="Tapia R."/>
            <person name="Land M."/>
            <person name="Hauser L."/>
            <person name="Chang Y.-J."/>
            <person name="Jeffries C."/>
            <person name="Kyrpides N."/>
            <person name="Ivanova N."/>
            <person name="Mikhailova N."/>
            <person name="Hemme C.L."/>
            <person name="Woyke T."/>
        </authorList>
    </citation>
    <scope>NUCLEOTIDE SEQUENCE [LARGE SCALE GENOMIC DNA]</scope>
    <source>
        <strain evidence="17">ATCC 35296 / DSM 3052 / OCM 3 / 743B</strain>
    </source>
</reference>
<evidence type="ECO:0000259" key="13">
    <source>
        <dbReference type="Pfam" id="PF02878"/>
    </source>
</evidence>
<name>D9SMZ7_CLOC7</name>
<keyword evidence="7 12" id="KW-0460">Magnesium</keyword>
<evidence type="ECO:0000256" key="12">
    <source>
        <dbReference type="RuleBase" id="RU004326"/>
    </source>
</evidence>
<dbReference type="Gene3D" id="3.40.120.10">
    <property type="entry name" value="Alpha-D-Glucose-1,6-Bisphosphate, subunit A, domain 3"/>
    <property type="match status" value="3"/>
</dbReference>
<dbReference type="PROSITE" id="PS00710">
    <property type="entry name" value="PGM_PMM"/>
    <property type="match status" value="1"/>
</dbReference>
<dbReference type="GO" id="GO:0008973">
    <property type="term" value="F:phosphopentomutase activity"/>
    <property type="evidence" value="ECO:0007669"/>
    <property type="project" value="TreeGrafter"/>
</dbReference>
<evidence type="ECO:0000313" key="16">
    <source>
        <dbReference type="EMBL" id="ADL51863.1"/>
    </source>
</evidence>
<dbReference type="CDD" id="cd05799">
    <property type="entry name" value="PGM2"/>
    <property type="match status" value="1"/>
</dbReference>
<evidence type="ECO:0000313" key="17">
    <source>
        <dbReference type="Proteomes" id="UP000002730"/>
    </source>
</evidence>
<protein>
    <recommendedName>
        <fullName evidence="9">Phosphoglucomutase</fullName>
    </recommendedName>
    <alternativeName>
        <fullName evidence="11">Alpha-phosphoglucomutase</fullName>
    </alternativeName>
    <alternativeName>
        <fullName evidence="10">Glucose phosphomutase</fullName>
    </alternativeName>
</protein>
<dbReference type="Pfam" id="PF02879">
    <property type="entry name" value="PGM_PMM_II"/>
    <property type="match status" value="1"/>
</dbReference>
<feature type="domain" description="Alpha-D-phosphohexomutase alpha/beta/alpha" evidence="15">
    <location>
        <begin position="324"/>
        <end position="441"/>
    </location>
</feature>
<keyword evidence="17" id="KW-1185">Reference proteome</keyword>
<evidence type="ECO:0000256" key="7">
    <source>
        <dbReference type="ARBA" id="ARBA00022842"/>
    </source>
</evidence>
<dbReference type="InterPro" id="IPR005844">
    <property type="entry name" value="A-D-PHexomutase_a/b/a-I"/>
</dbReference>
<feature type="domain" description="Alpha-D-phosphohexomutase alpha/beta/alpha" evidence="14">
    <location>
        <begin position="208"/>
        <end position="314"/>
    </location>
</feature>
<keyword evidence="5" id="KW-0597">Phosphoprotein</keyword>
<dbReference type="InterPro" id="IPR016055">
    <property type="entry name" value="A-D-PHexomutase_a/b/a-I/II/III"/>
</dbReference>
<comment type="pathway">
    <text evidence="2">Glycolipid metabolism; diglucosyl-diacylglycerol biosynthesis.</text>
</comment>
<evidence type="ECO:0000256" key="1">
    <source>
        <dbReference type="ARBA" id="ARBA00001946"/>
    </source>
</evidence>
<comment type="pathway">
    <text evidence="3">Lipid metabolism.</text>
</comment>
<evidence type="ECO:0000256" key="4">
    <source>
        <dbReference type="ARBA" id="ARBA00010231"/>
    </source>
</evidence>
<evidence type="ECO:0000256" key="3">
    <source>
        <dbReference type="ARBA" id="ARBA00005189"/>
    </source>
</evidence>
<gene>
    <name evidence="16" type="ordered locus">Clocel_2120</name>
</gene>
<dbReference type="GO" id="GO:0006166">
    <property type="term" value="P:purine ribonucleoside salvage"/>
    <property type="evidence" value="ECO:0007669"/>
    <property type="project" value="TreeGrafter"/>
</dbReference>